<proteinExistence type="predicted"/>
<dbReference type="RefSeq" id="WP_264981195.1">
    <property type="nucleotide sequence ID" value="NZ_AP026708.1"/>
</dbReference>
<evidence type="ECO:0000256" key="1">
    <source>
        <dbReference type="SAM" id="Phobius"/>
    </source>
</evidence>
<sequence length="166" mass="18600">MMAGKRKAYPWSGWPPASQQRFFKLMLGGLSALFFSVLVGGVLFTGKLVQQIEVEKEQYGRVAPLVDDILTLRARQGDLAHLSPVEAVQRIAEDRRMGDYVTSLRTTRLKENTEGAQVTCSGLTLIMLTDFLEDLRDRANLQAPDFTLSRNPEDPRLADVHLVLAR</sequence>
<evidence type="ECO:0000313" key="3">
    <source>
        <dbReference type="Proteomes" id="UP001061361"/>
    </source>
</evidence>
<gene>
    <name evidence="2" type="ORF">JCM14722_18350</name>
</gene>
<keyword evidence="3" id="KW-1185">Reference proteome</keyword>
<keyword evidence="1" id="KW-0472">Membrane</keyword>
<name>A0ABM8AS77_9BACT</name>
<accession>A0ABM8AS77</accession>
<dbReference type="Proteomes" id="UP001061361">
    <property type="component" value="Chromosome"/>
</dbReference>
<evidence type="ECO:0000313" key="2">
    <source>
        <dbReference type="EMBL" id="BDQ34293.1"/>
    </source>
</evidence>
<organism evidence="2 3">
    <name type="scientific">Pseudodesulfovibrio portus</name>
    <dbReference type="NCBI Taxonomy" id="231439"/>
    <lineage>
        <taxon>Bacteria</taxon>
        <taxon>Pseudomonadati</taxon>
        <taxon>Thermodesulfobacteriota</taxon>
        <taxon>Desulfovibrionia</taxon>
        <taxon>Desulfovibrionales</taxon>
        <taxon>Desulfovibrionaceae</taxon>
    </lineage>
</organism>
<protein>
    <submittedName>
        <fullName evidence="2">Uncharacterized protein</fullName>
    </submittedName>
</protein>
<keyword evidence="1" id="KW-0812">Transmembrane</keyword>
<dbReference type="EMBL" id="AP026708">
    <property type="protein sequence ID" value="BDQ34293.1"/>
    <property type="molecule type" value="Genomic_DNA"/>
</dbReference>
<reference evidence="2" key="1">
    <citation type="submission" date="2022-08" db="EMBL/GenBank/DDBJ databases">
        <title>Genome Sequence of the sulphate-reducing bacterium, Pseudodesulfovibrio portus JCM14722.</title>
        <authorList>
            <person name="Kondo R."/>
            <person name="Kataoka T."/>
        </authorList>
    </citation>
    <scope>NUCLEOTIDE SEQUENCE</scope>
    <source>
        <strain evidence="2">JCM 14722</strain>
    </source>
</reference>
<keyword evidence="1" id="KW-1133">Transmembrane helix</keyword>
<feature type="transmembrane region" description="Helical" evidence="1">
    <location>
        <begin position="21"/>
        <end position="44"/>
    </location>
</feature>